<keyword evidence="1" id="KW-0472">Membrane</keyword>
<dbReference type="SUPFAM" id="SSF53474">
    <property type="entry name" value="alpha/beta-Hydrolases"/>
    <property type="match status" value="1"/>
</dbReference>
<gene>
    <name evidence="2" type="ORF">BCR34DRAFT_178688</name>
</gene>
<name>A0A1Y1ZZ68_9PLEO</name>
<dbReference type="InterPro" id="IPR029058">
    <property type="entry name" value="AB_hydrolase_fold"/>
</dbReference>
<protein>
    <submittedName>
        <fullName evidence="2">Uncharacterized protein</fullName>
    </submittedName>
</protein>
<keyword evidence="1" id="KW-1133">Transmembrane helix</keyword>
<comment type="caution">
    <text evidence="2">The sequence shown here is derived from an EMBL/GenBank/DDBJ whole genome shotgun (WGS) entry which is preliminary data.</text>
</comment>
<proteinExistence type="predicted"/>
<accession>A0A1Y1ZZ68</accession>
<feature type="transmembrane region" description="Helical" evidence="1">
    <location>
        <begin position="108"/>
        <end position="128"/>
    </location>
</feature>
<dbReference type="EMBL" id="MCFA01000025">
    <property type="protein sequence ID" value="ORY15480.1"/>
    <property type="molecule type" value="Genomic_DNA"/>
</dbReference>
<evidence type="ECO:0000256" key="1">
    <source>
        <dbReference type="SAM" id="Phobius"/>
    </source>
</evidence>
<evidence type="ECO:0000313" key="3">
    <source>
        <dbReference type="Proteomes" id="UP000193144"/>
    </source>
</evidence>
<feature type="transmembrane region" description="Helical" evidence="1">
    <location>
        <begin position="7"/>
        <end position="26"/>
    </location>
</feature>
<keyword evidence="3" id="KW-1185">Reference proteome</keyword>
<organism evidence="2 3">
    <name type="scientific">Clohesyomyces aquaticus</name>
    <dbReference type="NCBI Taxonomy" id="1231657"/>
    <lineage>
        <taxon>Eukaryota</taxon>
        <taxon>Fungi</taxon>
        <taxon>Dikarya</taxon>
        <taxon>Ascomycota</taxon>
        <taxon>Pezizomycotina</taxon>
        <taxon>Dothideomycetes</taxon>
        <taxon>Pleosporomycetidae</taxon>
        <taxon>Pleosporales</taxon>
        <taxon>Lindgomycetaceae</taxon>
        <taxon>Clohesyomyces</taxon>
    </lineage>
</organism>
<feature type="transmembrane region" description="Helical" evidence="1">
    <location>
        <begin position="77"/>
        <end position="102"/>
    </location>
</feature>
<reference evidence="2 3" key="1">
    <citation type="submission" date="2016-07" db="EMBL/GenBank/DDBJ databases">
        <title>Pervasive Adenine N6-methylation of Active Genes in Fungi.</title>
        <authorList>
            <consortium name="DOE Joint Genome Institute"/>
            <person name="Mondo S.J."/>
            <person name="Dannebaum R.O."/>
            <person name="Kuo R.C."/>
            <person name="Labutti K."/>
            <person name="Haridas S."/>
            <person name="Kuo A."/>
            <person name="Salamov A."/>
            <person name="Ahrendt S.R."/>
            <person name="Lipzen A."/>
            <person name="Sullivan W."/>
            <person name="Andreopoulos W.B."/>
            <person name="Clum A."/>
            <person name="Lindquist E."/>
            <person name="Daum C."/>
            <person name="Ramamoorthy G.K."/>
            <person name="Gryganskyi A."/>
            <person name="Culley D."/>
            <person name="Magnuson J.K."/>
            <person name="James T.Y."/>
            <person name="O'Malley M.A."/>
            <person name="Stajich J.E."/>
            <person name="Spatafora J.W."/>
            <person name="Visel A."/>
            <person name="Grigoriev I.V."/>
        </authorList>
    </citation>
    <scope>NUCLEOTIDE SEQUENCE [LARGE SCALE GENOMIC DNA]</scope>
    <source>
        <strain evidence="2 3">CBS 115471</strain>
    </source>
</reference>
<feature type="transmembrane region" description="Helical" evidence="1">
    <location>
        <begin position="38"/>
        <end position="56"/>
    </location>
</feature>
<evidence type="ECO:0000313" key="2">
    <source>
        <dbReference type="EMBL" id="ORY15480.1"/>
    </source>
</evidence>
<dbReference type="Proteomes" id="UP000193144">
    <property type="component" value="Unassembled WGS sequence"/>
</dbReference>
<sequence>MKAIRPGVLGVAGVLFLVAVALIGWEASFTNRPGPTEYYSHFSGLFFASALAFDALQSLKHTLRPSQRKPAGIIPRFLTYLTYLYWAVLTISGLICSGGYGLTPKADAVSIQVLIFLNGAVVSAKLAADHWSSKKLNDDNATHRNLEGVPRRKKWLFSIGRYGNRLLKFVRFVISVLFIVGAVDLARQYGFKNPGTAVQVTLASGKSLSISCHCTNAPSANSTSLPTIWFESSPAHGVTDFFNLQTILLDTYGRNSCSYDPPNFGWSSRWPSSEPANLTTVLNPLVIAVQRQHEDKVLVGWGGGVENVLRNSRLNTGTVKGVVLLDASPNGIEWLDRKRDKNLTTKETLDFAKMDMQGRVTLAQIILALGVPW</sequence>
<feature type="transmembrane region" description="Helical" evidence="1">
    <location>
        <begin position="169"/>
        <end position="186"/>
    </location>
</feature>
<keyword evidence="1" id="KW-0812">Transmembrane</keyword>
<dbReference type="OrthoDB" id="164921at2759"/>
<dbReference type="AlphaFoldDB" id="A0A1Y1ZZ68"/>